<name>A0A8S1IQ20_9CHLO</name>
<sequence>MAACGSAHKPSGVNAPLSTADRPHLFCARQRRAQRLRVHGSRHDGHDAQPIGLDGILAFATALAAPLSLAGPAAADSVDATVASVIEAVKAGGEAVKKGLEIAGTGADVARGGYDAAAPVVEGVVKQVAPAVSSGARAVAPAVEQGVRQAEDLLSASGVDVGVIKSGTGAAIDVAAPAVGKVAGFLTTSSPLVLAETAAALYAVYLLGPSLLRAILRALKGYAGEASAPAVLDALGGEADAVLIDVRPLAEKEAAGVPDLPGSLSRKAIAVEFAYTTDRRLRGQLRSPGQVECEITAMQIAALKGVSKSTNIYLMDKTGSTARNVAKLLEKRGFRSCYVMDGGFYGWTSSKLQVKRPTSVYRPEVIPPGLGTILGTGKKKAIEAGDPQKALPPGKK</sequence>
<dbReference type="GO" id="GO:0009704">
    <property type="term" value="P:de-etiolation"/>
    <property type="evidence" value="ECO:0007669"/>
    <property type="project" value="InterPro"/>
</dbReference>
<gene>
    <name evidence="2" type="ORF">OSTQU699_LOCUS1272</name>
</gene>
<dbReference type="SUPFAM" id="SSF52821">
    <property type="entry name" value="Rhodanese/Cell cycle control phosphatase"/>
    <property type="match status" value="1"/>
</dbReference>
<reference evidence="2" key="1">
    <citation type="submission" date="2020-12" db="EMBL/GenBank/DDBJ databases">
        <authorList>
            <person name="Iha C."/>
        </authorList>
    </citation>
    <scope>NUCLEOTIDE SEQUENCE</scope>
</reference>
<dbReference type="GO" id="GO:0090333">
    <property type="term" value="P:regulation of stomatal closure"/>
    <property type="evidence" value="ECO:0007669"/>
    <property type="project" value="InterPro"/>
</dbReference>
<dbReference type="GO" id="GO:0071277">
    <property type="term" value="P:cellular response to calcium ion"/>
    <property type="evidence" value="ECO:0007669"/>
    <property type="project" value="InterPro"/>
</dbReference>
<dbReference type="EMBL" id="CAJHUC010000406">
    <property type="protein sequence ID" value="CAD7695911.1"/>
    <property type="molecule type" value="Genomic_DNA"/>
</dbReference>
<dbReference type="PROSITE" id="PS50206">
    <property type="entry name" value="RHODANESE_3"/>
    <property type="match status" value="1"/>
</dbReference>
<keyword evidence="3" id="KW-1185">Reference proteome</keyword>
<dbReference type="Pfam" id="PF00581">
    <property type="entry name" value="Rhodanese"/>
    <property type="match status" value="1"/>
</dbReference>
<dbReference type="Gene3D" id="3.40.250.10">
    <property type="entry name" value="Rhodanese-like domain"/>
    <property type="match status" value="1"/>
</dbReference>
<feature type="domain" description="Rhodanese" evidence="1">
    <location>
        <begin position="237"/>
        <end position="356"/>
    </location>
</feature>
<dbReference type="PANTHER" id="PTHR34209:SF1">
    <property type="entry name" value="CALCIUM SENSING RECEPTOR, CHLOROPLASTIC"/>
    <property type="match status" value="1"/>
</dbReference>
<dbReference type="CDD" id="cd00158">
    <property type="entry name" value="RHOD"/>
    <property type="match status" value="1"/>
</dbReference>
<evidence type="ECO:0000313" key="2">
    <source>
        <dbReference type="EMBL" id="CAD7695911.1"/>
    </source>
</evidence>
<proteinExistence type="predicted"/>
<dbReference type="SMART" id="SM00450">
    <property type="entry name" value="RHOD"/>
    <property type="match status" value="1"/>
</dbReference>
<evidence type="ECO:0000313" key="3">
    <source>
        <dbReference type="Proteomes" id="UP000708148"/>
    </source>
</evidence>
<dbReference type="Proteomes" id="UP000708148">
    <property type="component" value="Unassembled WGS sequence"/>
</dbReference>
<accession>A0A8S1IQ20</accession>
<evidence type="ECO:0000259" key="1">
    <source>
        <dbReference type="PROSITE" id="PS50206"/>
    </source>
</evidence>
<dbReference type="InterPro" id="IPR036873">
    <property type="entry name" value="Rhodanese-like_dom_sf"/>
</dbReference>
<dbReference type="InterPro" id="IPR044690">
    <property type="entry name" value="CAS_plant"/>
</dbReference>
<dbReference type="AlphaFoldDB" id="A0A8S1IQ20"/>
<dbReference type="PANTHER" id="PTHR34209">
    <property type="entry name" value="RHODANESE/CELL CYCLE CONTROL PHOSPHATASE SUPERFAMILY PROTEIN"/>
    <property type="match status" value="1"/>
</dbReference>
<protein>
    <recommendedName>
        <fullName evidence="1">Rhodanese domain-containing protein</fullName>
    </recommendedName>
</protein>
<comment type="caution">
    <text evidence="2">The sequence shown here is derived from an EMBL/GenBank/DDBJ whole genome shotgun (WGS) entry which is preliminary data.</text>
</comment>
<dbReference type="InterPro" id="IPR001763">
    <property type="entry name" value="Rhodanese-like_dom"/>
</dbReference>
<dbReference type="OrthoDB" id="2015023at2759"/>
<organism evidence="2 3">
    <name type="scientific">Ostreobium quekettii</name>
    <dbReference type="NCBI Taxonomy" id="121088"/>
    <lineage>
        <taxon>Eukaryota</taxon>
        <taxon>Viridiplantae</taxon>
        <taxon>Chlorophyta</taxon>
        <taxon>core chlorophytes</taxon>
        <taxon>Ulvophyceae</taxon>
        <taxon>TCBD clade</taxon>
        <taxon>Bryopsidales</taxon>
        <taxon>Ostreobineae</taxon>
        <taxon>Ostreobiaceae</taxon>
        <taxon>Ostreobium</taxon>
    </lineage>
</organism>